<dbReference type="RefSeq" id="WP_246002839.1">
    <property type="nucleotide sequence ID" value="NZ_QJKF01000003.1"/>
</dbReference>
<reference evidence="2 3" key="1">
    <citation type="submission" date="2018-05" db="EMBL/GenBank/DDBJ databases">
        <title>Genomic Encyclopedia of Type Strains, Phase IV (KMG-IV): sequencing the most valuable type-strain genomes for metagenomic binning, comparative biology and taxonomic classification.</title>
        <authorList>
            <person name="Goeker M."/>
        </authorList>
    </citation>
    <scope>NUCLEOTIDE SEQUENCE [LARGE SCALE GENOMIC DNA]</scope>
    <source>
        <strain evidence="2 3">DSM 44704</strain>
    </source>
</reference>
<gene>
    <name evidence="2" type="ORF">DFR70_103273</name>
</gene>
<feature type="compositionally biased region" description="Basic and acidic residues" evidence="1">
    <location>
        <begin position="387"/>
        <end position="397"/>
    </location>
</feature>
<feature type="compositionally biased region" description="Basic and acidic residues" evidence="1">
    <location>
        <begin position="311"/>
        <end position="321"/>
    </location>
</feature>
<dbReference type="AlphaFoldDB" id="A0A318K395"/>
<protein>
    <submittedName>
        <fullName evidence="2">Uncharacterized protein</fullName>
    </submittedName>
</protein>
<sequence>MPVTVRVGAVHLGWDVVSVAAGGGGTPIRPVQVEGMWTPPAYLLADSSGRLHTAGVDRQRPDLGMAIADVRDILGHPQIVVAGATWPAELVFRARMYNPLASIGKHLRGKPDLVALPFPDGWPDEKVEVYAGLVEKLDVTVEPLPESVALSGYVRALGLVHAPDQARPHGIGATGVYSDGRTVLVVAVHGDDEQPTESVDVPVTVESMRDARSADNVVIEVMAAARAIGADTSTVLLSGNVCFNDALRLAFQNHLGHRLQVADHPMHALVLGAAHLLVTDTEAEEPEPAGRHAEAAPPRVDPTQFQNPGPQHRDPAGHYRAESAPQQAAPGQRQAGAAHRQAESAQRQAESSQRRTDVPQPHMDPSPPRTVPPVQYGPGYPTQGEEPTTRITRDEVARGLPPNLAELGSRFTRPPGQYPEEQGRPGGTPPGQLSGAHVYQAPQSEAADPARAGQWREPEDDDEERPRKGKLWNKMKDNLFGAHTVVGAVALAMVALPVGGERVELAAVETTLAASPRPAEPEVCPLMPYVTNEVRPGISSARGQSEEGQTAADSDCGQPGVDTLRFLLPGPRRAIDPGPPIDI</sequence>
<proteinExistence type="predicted"/>
<accession>A0A318K395</accession>
<feature type="compositionally biased region" description="Pro residues" evidence="1">
    <location>
        <begin position="362"/>
        <end position="371"/>
    </location>
</feature>
<dbReference type="Proteomes" id="UP000247569">
    <property type="component" value="Unassembled WGS sequence"/>
</dbReference>
<evidence type="ECO:0000313" key="3">
    <source>
        <dbReference type="Proteomes" id="UP000247569"/>
    </source>
</evidence>
<feature type="region of interest" description="Disordered" evidence="1">
    <location>
        <begin position="282"/>
        <end position="468"/>
    </location>
</feature>
<feature type="region of interest" description="Disordered" evidence="1">
    <location>
        <begin position="539"/>
        <end position="563"/>
    </location>
</feature>
<evidence type="ECO:0000256" key="1">
    <source>
        <dbReference type="SAM" id="MobiDB-lite"/>
    </source>
</evidence>
<comment type="caution">
    <text evidence="2">The sequence shown here is derived from an EMBL/GenBank/DDBJ whole genome shotgun (WGS) entry which is preliminary data.</text>
</comment>
<keyword evidence="3" id="KW-1185">Reference proteome</keyword>
<feature type="compositionally biased region" description="Polar residues" evidence="1">
    <location>
        <begin position="541"/>
        <end position="552"/>
    </location>
</feature>
<name>A0A318K395_9NOCA</name>
<evidence type="ECO:0000313" key="2">
    <source>
        <dbReference type="EMBL" id="PXX66524.1"/>
    </source>
</evidence>
<organism evidence="2 3">
    <name type="scientific">Nocardia tenerifensis</name>
    <dbReference type="NCBI Taxonomy" id="228006"/>
    <lineage>
        <taxon>Bacteria</taxon>
        <taxon>Bacillati</taxon>
        <taxon>Actinomycetota</taxon>
        <taxon>Actinomycetes</taxon>
        <taxon>Mycobacteriales</taxon>
        <taxon>Nocardiaceae</taxon>
        <taxon>Nocardia</taxon>
    </lineage>
</organism>
<dbReference type="EMBL" id="QJKF01000003">
    <property type="protein sequence ID" value="PXX66524.1"/>
    <property type="molecule type" value="Genomic_DNA"/>
</dbReference>
<feature type="compositionally biased region" description="Low complexity" evidence="1">
    <location>
        <begin position="324"/>
        <end position="339"/>
    </location>
</feature>